<sequence>MTVEASTVSAPAAAATAGEAATAAACGVKQPLQAPRQRAPRPALPLTLSCSLPAHVPVTFDLGDGSPPLPVPADVAPLFAPLTLAGAPGKTAFQLTNRIVYAPLTRMRALGTIPQPAAAVYYAQRAVRGGLLITEATNISAEAYGYLNSPGMYCTAGAAGGLEAHHLQPHGAAPVSSSARPITSPEYTVYTPAGPKPYPVPRAAACACCWRPQLFMTCMGLCSAACTTREDIKRIVQEYAAAAVAAIEVAGFDGVEIHGANGYLIDQFIKDSVNDRTDEYGGSIENRCRFALEVVEAVVAAVGADRVGIRLSPFTNFLDAADSTPYGTHVYLCEQLNRHGLAYLHMVEPRMAGNEERATVETLLPFRAVWKGAFIAAGGFRPATGAQAVAAAHCDLVAYGRWYLANPDFHKCILLGAPLNPYHRDTFYSGGTEGYTDYLTLEQLEGLQEKEQQKRGDAAATAPYA</sequence>
<dbReference type="AlphaFoldDB" id="A0A835W147"/>
<protein>
    <recommendedName>
        <fullName evidence="4">NADH:flavin oxidoreductase/NADH oxidase N-terminal domain-containing protein</fullName>
    </recommendedName>
</protein>
<feature type="domain" description="NADH:flavin oxidoreductase/NADH oxidase N-terminal" evidence="4">
    <location>
        <begin position="227"/>
        <end position="413"/>
    </location>
</feature>
<evidence type="ECO:0000256" key="3">
    <source>
        <dbReference type="ARBA" id="ARBA00022643"/>
    </source>
</evidence>
<dbReference type="Pfam" id="PF00724">
    <property type="entry name" value="Oxidored_FMN"/>
    <property type="match status" value="2"/>
</dbReference>
<keyword evidence="3" id="KW-0285">Flavoprotein</keyword>
<comment type="similarity">
    <text evidence="2">Belongs to the NADH:flavin oxidoreductase/NADH oxidase family.</text>
</comment>
<evidence type="ECO:0000313" key="5">
    <source>
        <dbReference type="EMBL" id="KAG2436722.1"/>
    </source>
</evidence>
<dbReference type="InterPro" id="IPR001155">
    <property type="entry name" value="OxRdtase_FMN_N"/>
</dbReference>
<dbReference type="PANTHER" id="PTHR22893">
    <property type="entry name" value="NADH OXIDOREDUCTASE-RELATED"/>
    <property type="match status" value="1"/>
</dbReference>
<dbReference type="InterPro" id="IPR013785">
    <property type="entry name" value="Aldolase_TIM"/>
</dbReference>
<organism evidence="5 6">
    <name type="scientific">Chlamydomonas incerta</name>
    <dbReference type="NCBI Taxonomy" id="51695"/>
    <lineage>
        <taxon>Eukaryota</taxon>
        <taxon>Viridiplantae</taxon>
        <taxon>Chlorophyta</taxon>
        <taxon>core chlorophytes</taxon>
        <taxon>Chlorophyceae</taxon>
        <taxon>CS clade</taxon>
        <taxon>Chlamydomonadales</taxon>
        <taxon>Chlamydomonadaceae</taxon>
        <taxon>Chlamydomonas</taxon>
    </lineage>
</organism>
<dbReference type="OrthoDB" id="1663137at2759"/>
<keyword evidence="6" id="KW-1185">Reference proteome</keyword>
<dbReference type="Proteomes" id="UP000650467">
    <property type="component" value="Unassembled WGS sequence"/>
</dbReference>
<name>A0A835W147_CHLIN</name>
<dbReference type="GO" id="GO:0010181">
    <property type="term" value="F:FMN binding"/>
    <property type="evidence" value="ECO:0007669"/>
    <property type="project" value="InterPro"/>
</dbReference>
<dbReference type="PANTHER" id="PTHR22893:SF91">
    <property type="entry name" value="NADPH DEHYDROGENASE 2-RELATED"/>
    <property type="match status" value="1"/>
</dbReference>
<dbReference type="GO" id="GO:0016491">
    <property type="term" value="F:oxidoreductase activity"/>
    <property type="evidence" value="ECO:0007669"/>
    <property type="project" value="InterPro"/>
</dbReference>
<keyword evidence="3" id="KW-0288">FMN</keyword>
<proteinExistence type="inferred from homology"/>
<dbReference type="EMBL" id="JAEHOC010000012">
    <property type="protein sequence ID" value="KAG2436722.1"/>
    <property type="molecule type" value="Genomic_DNA"/>
</dbReference>
<gene>
    <name evidence="5" type="ORF">HXX76_006246</name>
</gene>
<dbReference type="InterPro" id="IPR045247">
    <property type="entry name" value="Oye-like"/>
</dbReference>
<comment type="cofactor">
    <cofactor evidence="1">
        <name>FMN</name>
        <dbReference type="ChEBI" id="CHEBI:58210"/>
    </cofactor>
</comment>
<evidence type="ECO:0000256" key="2">
    <source>
        <dbReference type="ARBA" id="ARBA00005979"/>
    </source>
</evidence>
<evidence type="ECO:0000259" key="4">
    <source>
        <dbReference type="Pfam" id="PF00724"/>
    </source>
</evidence>
<evidence type="ECO:0000256" key="1">
    <source>
        <dbReference type="ARBA" id="ARBA00001917"/>
    </source>
</evidence>
<dbReference type="SUPFAM" id="SSF51395">
    <property type="entry name" value="FMN-linked oxidoreductases"/>
    <property type="match status" value="1"/>
</dbReference>
<dbReference type="Gene3D" id="3.20.20.70">
    <property type="entry name" value="Aldolase class I"/>
    <property type="match status" value="2"/>
</dbReference>
<evidence type="ECO:0000313" key="6">
    <source>
        <dbReference type="Proteomes" id="UP000650467"/>
    </source>
</evidence>
<accession>A0A835W147</accession>
<comment type="caution">
    <text evidence="5">The sequence shown here is derived from an EMBL/GenBank/DDBJ whole genome shotgun (WGS) entry which is preliminary data.</text>
</comment>
<feature type="domain" description="NADH:flavin oxidoreductase/NADH oxidase N-terminal" evidence="4">
    <location>
        <begin position="78"/>
        <end position="153"/>
    </location>
</feature>
<reference evidence="5" key="1">
    <citation type="journal article" date="2020" name="bioRxiv">
        <title>Comparative genomics of Chlamydomonas.</title>
        <authorList>
            <person name="Craig R.J."/>
            <person name="Hasan A.R."/>
            <person name="Ness R.W."/>
            <person name="Keightley P.D."/>
        </authorList>
    </citation>
    <scope>NUCLEOTIDE SEQUENCE</scope>
    <source>
        <strain evidence="5">SAG 7.73</strain>
    </source>
</reference>